<dbReference type="PANTHER" id="PTHR30532:SF24">
    <property type="entry name" value="FERRIC ENTEROBACTIN-BINDING PERIPLASMIC PROTEIN FEPB"/>
    <property type="match status" value="1"/>
</dbReference>
<evidence type="ECO:0000256" key="5">
    <source>
        <dbReference type="SAM" id="SignalP"/>
    </source>
</evidence>
<protein>
    <submittedName>
        <fullName evidence="7">Fe2+-enterobactin ABC transporter substrate-binding protein</fullName>
    </submittedName>
</protein>
<sequence length="327" mass="35830">MPMRRSRIVALLGAVALTLGLAACASSEESSGGTRAVQTEQGTVEVPTDPERVVLLNYALAGYLYDLDVPVVAMTPEHTEAEGEFASAWKSDAEEQGTEWLPWDADGFDVEAIMAQDPDLIIAGGIGFPLRHATEAYDELSQVAPTVIVSGDKTEWQQQFEFLADQVFDRPAVYRDAVQAYDARVAEVREAITVPPGESAFLSMMADGRVYVLVEDRGLPKEFAELGFRPAPLFAGGGFEPYVAGGDSFALSTEQVGQVLTMDTLFLIGFQNHASWVDELREKPIFAQLPAFEKNQAYDLPYWAQRGDFDEAMELLNIVEQTFGKQG</sequence>
<name>A0ABP7NY77_9ACTN</name>
<dbReference type="EMBL" id="BAAAZW010000004">
    <property type="protein sequence ID" value="GAA3956483.1"/>
    <property type="molecule type" value="Genomic_DNA"/>
</dbReference>
<dbReference type="Proteomes" id="UP001418444">
    <property type="component" value="Unassembled WGS sequence"/>
</dbReference>
<dbReference type="InterPro" id="IPR002491">
    <property type="entry name" value="ABC_transptr_periplasmic_BD"/>
</dbReference>
<evidence type="ECO:0000256" key="3">
    <source>
        <dbReference type="ARBA" id="ARBA00022448"/>
    </source>
</evidence>
<keyword evidence="4 5" id="KW-0732">Signal</keyword>
<comment type="subcellular location">
    <subcellularLocation>
        <location evidence="1">Cell envelope</location>
    </subcellularLocation>
</comment>
<dbReference type="PANTHER" id="PTHR30532">
    <property type="entry name" value="IRON III DICITRATE-BINDING PERIPLASMIC PROTEIN"/>
    <property type="match status" value="1"/>
</dbReference>
<evidence type="ECO:0000313" key="7">
    <source>
        <dbReference type="EMBL" id="GAA3956483.1"/>
    </source>
</evidence>
<organism evidence="7 8">
    <name type="scientific">Gordonia caeni</name>
    <dbReference type="NCBI Taxonomy" id="1007097"/>
    <lineage>
        <taxon>Bacteria</taxon>
        <taxon>Bacillati</taxon>
        <taxon>Actinomycetota</taxon>
        <taxon>Actinomycetes</taxon>
        <taxon>Mycobacteriales</taxon>
        <taxon>Gordoniaceae</taxon>
        <taxon>Gordonia</taxon>
    </lineage>
</organism>
<evidence type="ECO:0000256" key="1">
    <source>
        <dbReference type="ARBA" id="ARBA00004196"/>
    </source>
</evidence>
<reference evidence="8" key="1">
    <citation type="journal article" date="2019" name="Int. J. Syst. Evol. Microbiol.">
        <title>The Global Catalogue of Microorganisms (GCM) 10K type strain sequencing project: providing services to taxonomists for standard genome sequencing and annotation.</title>
        <authorList>
            <consortium name="The Broad Institute Genomics Platform"/>
            <consortium name="The Broad Institute Genome Sequencing Center for Infectious Disease"/>
            <person name="Wu L."/>
            <person name="Ma J."/>
        </authorList>
    </citation>
    <scope>NUCLEOTIDE SEQUENCE [LARGE SCALE GENOMIC DNA]</scope>
    <source>
        <strain evidence="8">JCM 16923</strain>
    </source>
</reference>
<dbReference type="InterPro" id="IPR051313">
    <property type="entry name" value="Bact_iron-sidero_bind"/>
</dbReference>
<comment type="caution">
    <text evidence="7">The sequence shown here is derived from an EMBL/GenBank/DDBJ whole genome shotgun (WGS) entry which is preliminary data.</text>
</comment>
<evidence type="ECO:0000313" key="8">
    <source>
        <dbReference type="Proteomes" id="UP001418444"/>
    </source>
</evidence>
<comment type="similarity">
    <text evidence="2">Belongs to the bacterial solute-binding protein 8 family.</text>
</comment>
<dbReference type="Pfam" id="PF01497">
    <property type="entry name" value="Peripla_BP_2"/>
    <property type="match status" value="1"/>
</dbReference>
<evidence type="ECO:0000256" key="2">
    <source>
        <dbReference type="ARBA" id="ARBA00008814"/>
    </source>
</evidence>
<feature type="domain" description="Fe/B12 periplasmic-binding" evidence="6">
    <location>
        <begin position="52"/>
        <end position="327"/>
    </location>
</feature>
<feature type="signal peptide" evidence="5">
    <location>
        <begin position="1"/>
        <end position="25"/>
    </location>
</feature>
<evidence type="ECO:0000256" key="4">
    <source>
        <dbReference type="ARBA" id="ARBA00022729"/>
    </source>
</evidence>
<feature type="chain" id="PRO_5045746146" evidence="5">
    <location>
        <begin position="26"/>
        <end position="327"/>
    </location>
</feature>
<keyword evidence="8" id="KW-1185">Reference proteome</keyword>
<dbReference type="Gene3D" id="3.40.50.1980">
    <property type="entry name" value="Nitrogenase molybdenum iron protein domain"/>
    <property type="match status" value="2"/>
</dbReference>
<gene>
    <name evidence="7" type="primary">fepB</name>
    <name evidence="7" type="ORF">GCM10022231_14110</name>
</gene>
<accession>A0ABP7NY77</accession>
<dbReference type="PROSITE" id="PS50983">
    <property type="entry name" value="FE_B12_PBP"/>
    <property type="match status" value="1"/>
</dbReference>
<dbReference type="SUPFAM" id="SSF53807">
    <property type="entry name" value="Helical backbone' metal receptor"/>
    <property type="match status" value="1"/>
</dbReference>
<evidence type="ECO:0000259" key="6">
    <source>
        <dbReference type="PROSITE" id="PS50983"/>
    </source>
</evidence>
<keyword evidence="3" id="KW-0813">Transport</keyword>
<proteinExistence type="inferred from homology"/>
<dbReference type="PROSITE" id="PS51257">
    <property type="entry name" value="PROKAR_LIPOPROTEIN"/>
    <property type="match status" value="1"/>
</dbReference>